<sequence>MREATEPVRYHSVSLDGIEKLVAFATRMEAMDRPPLIRHLFIADMYVRALRTSSDEFPENSKAEQLGRRIAAARRSAALLNGAVHTIISCAAPTLYSLATPGRTLDPIADTVFPHLRDLTIGTVLQKPAAGFQPRFPSLRRLHVLCPRASLKFWTTLASSAPDIVHLRLSEMSQDFDIARFLRVFLDVSPPVSEQPSWDAYSANYFFRDGTPEALEAVAVAAQLPALQYITVQPTKYVHRGGCGTGMHIQKQMMHGLNLVQGLACSAAARGEDTARSFVLLPEQQYSLDAARRDWLDTVEGGEDPWQDRSVADASGTETAGVYRSGFVSDSSDDDE</sequence>
<reference evidence="2 3" key="1">
    <citation type="submission" date="2021-08" db="EMBL/GenBank/DDBJ databases">
        <title>Draft Genome Sequence of Phanerochaete sordida strain YK-624.</title>
        <authorList>
            <person name="Mori T."/>
            <person name="Dohra H."/>
            <person name="Suzuki T."/>
            <person name="Kawagishi H."/>
            <person name="Hirai H."/>
        </authorList>
    </citation>
    <scope>NUCLEOTIDE SEQUENCE [LARGE SCALE GENOMIC DNA]</scope>
    <source>
        <strain evidence="2 3">YK-624</strain>
    </source>
</reference>
<dbReference type="AlphaFoldDB" id="A0A9P3GMV8"/>
<evidence type="ECO:0000313" key="2">
    <source>
        <dbReference type="EMBL" id="GJE98315.1"/>
    </source>
</evidence>
<gene>
    <name evidence="2" type="ORF">PsYK624_145420</name>
</gene>
<evidence type="ECO:0000313" key="3">
    <source>
        <dbReference type="Proteomes" id="UP000703269"/>
    </source>
</evidence>
<keyword evidence="3" id="KW-1185">Reference proteome</keyword>
<organism evidence="2 3">
    <name type="scientific">Phanerochaete sordida</name>
    <dbReference type="NCBI Taxonomy" id="48140"/>
    <lineage>
        <taxon>Eukaryota</taxon>
        <taxon>Fungi</taxon>
        <taxon>Dikarya</taxon>
        <taxon>Basidiomycota</taxon>
        <taxon>Agaricomycotina</taxon>
        <taxon>Agaricomycetes</taxon>
        <taxon>Polyporales</taxon>
        <taxon>Phanerochaetaceae</taxon>
        <taxon>Phanerochaete</taxon>
    </lineage>
</organism>
<proteinExistence type="predicted"/>
<evidence type="ECO:0000256" key="1">
    <source>
        <dbReference type="SAM" id="MobiDB-lite"/>
    </source>
</evidence>
<comment type="caution">
    <text evidence="2">The sequence shown here is derived from an EMBL/GenBank/DDBJ whole genome shotgun (WGS) entry which is preliminary data.</text>
</comment>
<dbReference type="Proteomes" id="UP000703269">
    <property type="component" value="Unassembled WGS sequence"/>
</dbReference>
<feature type="region of interest" description="Disordered" evidence="1">
    <location>
        <begin position="299"/>
        <end position="336"/>
    </location>
</feature>
<protein>
    <submittedName>
        <fullName evidence="2">Uncharacterized protein</fullName>
    </submittedName>
</protein>
<name>A0A9P3GMV8_9APHY</name>
<dbReference type="OrthoDB" id="2748701at2759"/>
<accession>A0A9P3GMV8</accession>
<dbReference type="EMBL" id="BPQB01000085">
    <property type="protein sequence ID" value="GJE98315.1"/>
    <property type="molecule type" value="Genomic_DNA"/>
</dbReference>